<dbReference type="Gene3D" id="1.10.357.10">
    <property type="entry name" value="Tetracycline Repressor, domain 2"/>
    <property type="match status" value="1"/>
</dbReference>
<dbReference type="InterPro" id="IPR050109">
    <property type="entry name" value="HTH-type_TetR-like_transc_reg"/>
</dbReference>
<accession>A0ABT1HFC8</accession>
<dbReference type="Proteomes" id="UP001206895">
    <property type="component" value="Unassembled WGS sequence"/>
</dbReference>
<dbReference type="InterPro" id="IPR001647">
    <property type="entry name" value="HTH_TetR"/>
</dbReference>
<sequence length="231" mass="24987">MHSDTAAGPRARARAQLELDIIRVGREHLAEHGAAALSLRAIARDLGMVSSAVYRYVRSRDELLTVLVVDAYDESADRVAAALDTADPDAGVRERLRVAAHALRTWAVAEPARFALIYGSPVPGYQAPAEQTTGPGTRFVALLMTELSRTTVPATITTVVPGDIAGEFDLVRTEFDLQVDDSTVLVGTCLWSVILGSISLEVFGQYGADTFAQPEILFDLQLRTVLERLLP</sequence>
<dbReference type="InterPro" id="IPR036271">
    <property type="entry name" value="Tet_transcr_reg_TetR-rel_C_sf"/>
</dbReference>
<evidence type="ECO:0000313" key="6">
    <source>
        <dbReference type="EMBL" id="MCP2176947.1"/>
    </source>
</evidence>
<dbReference type="RefSeq" id="WP_253661952.1">
    <property type="nucleotide sequence ID" value="NZ_BAAAJQ010000001.1"/>
</dbReference>
<dbReference type="SUPFAM" id="SSF46689">
    <property type="entry name" value="Homeodomain-like"/>
    <property type="match status" value="1"/>
</dbReference>
<evidence type="ECO:0000259" key="5">
    <source>
        <dbReference type="PROSITE" id="PS50977"/>
    </source>
</evidence>
<evidence type="ECO:0000313" key="7">
    <source>
        <dbReference type="Proteomes" id="UP001206895"/>
    </source>
</evidence>
<dbReference type="InterPro" id="IPR025996">
    <property type="entry name" value="MT1864/Rv1816-like_C"/>
</dbReference>
<evidence type="ECO:0000256" key="2">
    <source>
        <dbReference type="ARBA" id="ARBA00023125"/>
    </source>
</evidence>
<gene>
    <name evidence="6" type="ORF">LX13_002775</name>
</gene>
<keyword evidence="1" id="KW-0805">Transcription regulation</keyword>
<keyword evidence="3" id="KW-0804">Transcription</keyword>
<evidence type="ECO:0000256" key="3">
    <source>
        <dbReference type="ARBA" id="ARBA00023163"/>
    </source>
</evidence>
<proteinExistence type="predicted"/>
<comment type="caution">
    <text evidence="6">The sequence shown here is derived from an EMBL/GenBank/DDBJ whole genome shotgun (WGS) entry which is preliminary data.</text>
</comment>
<protein>
    <submittedName>
        <fullName evidence="6">Transcriptional regulator, TetR family</fullName>
    </submittedName>
</protein>
<feature type="DNA-binding region" description="H-T-H motif" evidence="4">
    <location>
        <begin position="38"/>
        <end position="57"/>
    </location>
</feature>
<keyword evidence="7" id="KW-1185">Reference proteome</keyword>
<dbReference type="SUPFAM" id="SSF48498">
    <property type="entry name" value="Tetracyclin repressor-like, C-terminal domain"/>
    <property type="match status" value="1"/>
</dbReference>
<name>A0ABT1HFC8_9NOCA</name>
<reference evidence="6 7" key="1">
    <citation type="submission" date="2022-06" db="EMBL/GenBank/DDBJ databases">
        <title>Genomic Encyclopedia of Archaeal and Bacterial Type Strains, Phase II (KMG-II): from individual species to whole genera.</title>
        <authorList>
            <person name="Goeker M."/>
        </authorList>
    </citation>
    <scope>NUCLEOTIDE SEQUENCE [LARGE SCALE GENOMIC DNA]</scope>
    <source>
        <strain evidence="6 7">DSM 44693</strain>
    </source>
</reference>
<dbReference type="Pfam" id="PF13305">
    <property type="entry name" value="TetR_C_33"/>
    <property type="match status" value="1"/>
</dbReference>
<dbReference type="EMBL" id="JAMTCJ010000003">
    <property type="protein sequence ID" value="MCP2176947.1"/>
    <property type="molecule type" value="Genomic_DNA"/>
</dbReference>
<keyword evidence="2 4" id="KW-0238">DNA-binding</keyword>
<organism evidence="6 7">
    <name type="scientific">Williamsia maris</name>
    <dbReference type="NCBI Taxonomy" id="72806"/>
    <lineage>
        <taxon>Bacteria</taxon>
        <taxon>Bacillati</taxon>
        <taxon>Actinomycetota</taxon>
        <taxon>Actinomycetes</taxon>
        <taxon>Mycobacteriales</taxon>
        <taxon>Nocardiaceae</taxon>
        <taxon>Williamsia</taxon>
    </lineage>
</organism>
<evidence type="ECO:0000256" key="4">
    <source>
        <dbReference type="PROSITE-ProRule" id="PRU00335"/>
    </source>
</evidence>
<evidence type="ECO:0000256" key="1">
    <source>
        <dbReference type="ARBA" id="ARBA00023015"/>
    </source>
</evidence>
<feature type="domain" description="HTH tetR-type" evidence="5">
    <location>
        <begin position="15"/>
        <end position="75"/>
    </location>
</feature>
<dbReference type="PROSITE" id="PS50977">
    <property type="entry name" value="HTH_TETR_2"/>
    <property type="match status" value="1"/>
</dbReference>
<dbReference type="PANTHER" id="PTHR30055:SF243">
    <property type="entry name" value="HTH-TYPE TRANSCRIPTIONAL REGULATOR RV1816"/>
    <property type="match status" value="1"/>
</dbReference>
<dbReference type="InterPro" id="IPR009057">
    <property type="entry name" value="Homeodomain-like_sf"/>
</dbReference>
<dbReference type="PANTHER" id="PTHR30055">
    <property type="entry name" value="HTH-TYPE TRANSCRIPTIONAL REGULATOR RUTR"/>
    <property type="match status" value="1"/>
</dbReference>
<dbReference type="Pfam" id="PF00440">
    <property type="entry name" value="TetR_N"/>
    <property type="match status" value="1"/>
</dbReference>